<name>A0A976R7F7_9VIRU</name>
<dbReference type="Pfam" id="PF02305">
    <property type="entry name" value="Phage_F"/>
    <property type="match status" value="1"/>
</dbReference>
<accession>A0A976R7F7</accession>
<dbReference type="InterPro" id="IPR003514">
    <property type="entry name" value="Microviridae_protein_F"/>
</dbReference>
<evidence type="ECO:0000256" key="3">
    <source>
        <dbReference type="ARBA" id="ARBA00022431"/>
    </source>
</evidence>
<dbReference type="InterPro" id="IPR016184">
    <property type="entry name" value="Capsid/spike_ssDNA_virus"/>
</dbReference>
<evidence type="ECO:0000256" key="2">
    <source>
        <dbReference type="ARBA" id="ARBA00009963"/>
    </source>
</evidence>
<proteinExistence type="inferred from homology"/>
<organism evidence="6">
    <name type="scientific">Peromfec virus RodF5_3</name>
    <dbReference type="NCBI Taxonomy" id="2929339"/>
    <lineage>
        <taxon>Viruses</taxon>
        <taxon>Monodnaviria</taxon>
        <taxon>Sangervirae</taxon>
        <taxon>Phixviricota</taxon>
        <taxon>Malgrandaviricetes</taxon>
        <taxon>Petitvirales</taxon>
        <taxon>Microviridae</taxon>
    </lineage>
</organism>
<sequence>MTNISGLETFDSGSNYKFNNEQPTAVVPRDLFDLSHLHTTSINNAGEVIPILFLETVPGDSFEVNVSNILRVLPQVVPPYSGQRGYVHLFGGRYSDLFDYAGEYITKGYTGTSVKKKPVMTASNMGSYWTKKIAPGDLLDYLGLPQGYSPEELTAVLGGVSILPVFMYWKIVNQFYRNKNTQINDRVRLPNSFDELRLNDKSELISNKHAGENSQSVKVTFGALEYRDWTADYFTSGFPSPQRGNAPTMEFSSSAVDIPVGTVIRGNRSSIYSTVSPLPVTFLTSDNAKFNADGYGFIKNSNPGQNYGNDFTVALNSFSGGSDSTKYFLSDIGRDSNSVLFTTTLSSSIPISVNSSGSLSLEDIRSLAIQSDELERMAKTDGTWAAFGRVFFGVTSRNAMDYQITYIGGSYQQIQFSEVLQNSATQTDSSGNPTSVLGQYAGHGISAQTSGYLGHYDCDEHGFIMALFSIMPDTYYHQGVDRVWTTLLQEEEFLPQREKMGLAPVYNRELYFSKDKDSSGQYKANDLLVYQAPFDYLRFRANRISGKIADPNSKDFYPYTQARKFTATPNWNADFLKANNIRKDYLYAGTEVAYTAQFRFNIRAVRPLPYFHQSAQVLN</sequence>
<dbReference type="InterPro" id="IPR037002">
    <property type="entry name" value="Microviridae_protein_F_sf"/>
</dbReference>
<comment type="subcellular location">
    <subcellularLocation>
        <location evidence="1">Virion</location>
    </subcellularLocation>
</comment>
<evidence type="ECO:0000256" key="1">
    <source>
        <dbReference type="ARBA" id="ARBA00004328"/>
    </source>
</evidence>
<evidence type="ECO:0000256" key="4">
    <source>
        <dbReference type="ARBA" id="ARBA00022561"/>
    </source>
</evidence>
<comment type="similarity">
    <text evidence="2">Belongs to the microviridae F protein family.</text>
</comment>
<reference evidence="6" key="1">
    <citation type="submission" date="2022-02" db="EMBL/GenBank/DDBJ databases">
        <title>Towards deciphering the DNA virus diversity associated with rodent species in the families Cricetidae and Heteromyidae.</title>
        <authorList>
            <person name="Lund M."/>
            <person name="Larsen B.B."/>
            <person name="Gryseels S."/>
            <person name="Kraberger S."/>
            <person name="Rowsey D.M."/>
            <person name="Steger L."/>
            <person name="Yule K.M."/>
            <person name="Upham N.S."/>
            <person name="Worobey M."/>
            <person name="Van Doorslaer K."/>
            <person name="Varsani A."/>
        </authorList>
    </citation>
    <scope>NUCLEOTIDE SEQUENCE</scope>
    <source>
        <strain evidence="6">NeonRodF5_3</strain>
    </source>
</reference>
<evidence type="ECO:0000313" key="6">
    <source>
        <dbReference type="EMBL" id="UPW41879.1"/>
    </source>
</evidence>
<keyword evidence="4" id="KW-0167">Capsid protein</keyword>
<dbReference type="SUPFAM" id="SSF88645">
    <property type="entry name" value="ssDNA viruses"/>
    <property type="match status" value="1"/>
</dbReference>
<dbReference type="Gene3D" id="2.60.169.10">
    <property type="entry name" value="Microviridae F protein"/>
    <property type="match status" value="2"/>
</dbReference>
<dbReference type="GO" id="GO:0039615">
    <property type="term" value="C:T=1 icosahedral viral capsid"/>
    <property type="evidence" value="ECO:0007669"/>
    <property type="project" value="UniProtKB-KW"/>
</dbReference>
<evidence type="ECO:0000256" key="5">
    <source>
        <dbReference type="ARBA" id="ARBA00022844"/>
    </source>
</evidence>
<keyword evidence="3" id="KW-1140">T=1 icosahedral capsid protein</keyword>
<dbReference type="GO" id="GO:0005198">
    <property type="term" value="F:structural molecule activity"/>
    <property type="evidence" value="ECO:0007669"/>
    <property type="project" value="InterPro"/>
</dbReference>
<keyword evidence="5" id="KW-0946">Virion</keyword>
<dbReference type="EMBL" id="OM869685">
    <property type="protein sequence ID" value="UPW41879.1"/>
    <property type="molecule type" value="Genomic_DNA"/>
</dbReference>
<protein>
    <submittedName>
        <fullName evidence="6">Major capsid protein</fullName>
    </submittedName>
</protein>